<keyword evidence="3 10" id="KW-0812">Transmembrane</keyword>
<evidence type="ECO:0000313" key="13">
    <source>
        <dbReference type="Proteomes" id="UP000027361"/>
    </source>
</evidence>
<dbReference type="OrthoDB" id="26740at2759"/>
<feature type="compositionally biased region" description="Polar residues" evidence="9">
    <location>
        <begin position="1251"/>
        <end position="1263"/>
    </location>
</feature>
<accession>A0A066VJ46</accession>
<dbReference type="GO" id="GO:0005789">
    <property type="term" value="C:endoplasmic reticulum membrane"/>
    <property type="evidence" value="ECO:0007669"/>
    <property type="project" value="UniProtKB-SubCell"/>
</dbReference>
<protein>
    <recommendedName>
        <fullName evidence="11">SMP-LTD domain-containing protein</fullName>
    </recommendedName>
</protein>
<feature type="compositionally biased region" description="Polar residues" evidence="9">
    <location>
        <begin position="851"/>
        <end position="869"/>
    </location>
</feature>
<dbReference type="InterPro" id="IPR031468">
    <property type="entry name" value="SMP_LBD"/>
</dbReference>
<keyword evidence="6" id="KW-0445">Lipid transport</keyword>
<dbReference type="Pfam" id="PF10296">
    <property type="entry name" value="MMM1"/>
    <property type="match status" value="1"/>
</dbReference>
<evidence type="ECO:0000256" key="10">
    <source>
        <dbReference type="SAM" id="Phobius"/>
    </source>
</evidence>
<dbReference type="PANTHER" id="PTHR13466:SF19">
    <property type="entry name" value="NUCLEUS-VACUOLE JUNCTION PROTEIN 2"/>
    <property type="match status" value="1"/>
</dbReference>
<feature type="compositionally biased region" description="Gly residues" evidence="9">
    <location>
        <begin position="166"/>
        <end position="177"/>
    </location>
</feature>
<evidence type="ECO:0000313" key="12">
    <source>
        <dbReference type="EMBL" id="KDN41516.1"/>
    </source>
</evidence>
<dbReference type="GO" id="GO:0032865">
    <property type="term" value="C:ERMES complex"/>
    <property type="evidence" value="ECO:0007669"/>
    <property type="project" value="TreeGrafter"/>
</dbReference>
<evidence type="ECO:0000256" key="9">
    <source>
        <dbReference type="SAM" id="MobiDB-lite"/>
    </source>
</evidence>
<keyword evidence="7" id="KW-0446">Lipid-binding</keyword>
<dbReference type="EMBL" id="JMSN01000079">
    <property type="protein sequence ID" value="KDN41516.1"/>
    <property type="molecule type" value="Genomic_DNA"/>
</dbReference>
<evidence type="ECO:0000256" key="2">
    <source>
        <dbReference type="ARBA" id="ARBA00022448"/>
    </source>
</evidence>
<feature type="region of interest" description="Disordered" evidence="9">
    <location>
        <begin position="715"/>
        <end position="758"/>
    </location>
</feature>
<feature type="compositionally biased region" description="Polar residues" evidence="9">
    <location>
        <begin position="1229"/>
        <end position="1239"/>
    </location>
</feature>
<dbReference type="PANTHER" id="PTHR13466">
    <property type="entry name" value="TEX2 PROTEIN-RELATED"/>
    <property type="match status" value="1"/>
</dbReference>
<feature type="compositionally biased region" description="Polar residues" evidence="9">
    <location>
        <begin position="715"/>
        <end position="730"/>
    </location>
</feature>
<evidence type="ECO:0000256" key="7">
    <source>
        <dbReference type="ARBA" id="ARBA00023121"/>
    </source>
</evidence>
<evidence type="ECO:0000256" key="6">
    <source>
        <dbReference type="ARBA" id="ARBA00023055"/>
    </source>
</evidence>
<feature type="compositionally biased region" description="Polar residues" evidence="9">
    <location>
        <begin position="1389"/>
        <end position="1400"/>
    </location>
</feature>
<dbReference type="GO" id="GO:0015914">
    <property type="term" value="P:phospholipid transport"/>
    <property type="evidence" value="ECO:0007669"/>
    <property type="project" value="TreeGrafter"/>
</dbReference>
<feature type="region of interest" description="Disordered" evidence="9">
    <location>
        <begin position="203"/>
        <end position="255"/>
    </location>
</feature>
<feature type="compositionally biased region" description="Low complexity" evidence="9">
    <location>
        <begin position="1205"/>
        <end position="1217"/>
    </location>
</feature>
<feature type="transmembrane region" description="Helical" evidence="10">
    <location>
        <begin position="7"/>
        <end position="29"/>
    </location>
</feature>
<evidence type="ECO:0000256" key="4">
    <source>
        <dbReference type="ARBA" id="ARBA00022824"/>
    </source>
</evidence>
<proteinExistence type="predicted"/>
<feature type="region of interest" description="Disordered" evidence="9">
    <location>
        <begin position="147"/>
        <end position="182"/>
    </location>
</feature>
<dbReference type="RefSeq" id="XP_013241741.1">
    <property type="nucleotide sequence ID" value="XM_013386287.1"/>
</dbReference>
<feature type="region of interest" description="Disordered" evidence="9">
    <location>
        <begin position="1308"/>
        <end position="1430"/>
    </location>
</feature>
<feature type="compositionally biased region" description="Polar residues" evidence="9">
    <location>
        <begin position="205"/>
        <end position="216"/>
    </location>
</feature>
<comment type="caution">
    <text evidence="12">The sequence shown here is derived from an EMBL/GenBank/DDBJ whole genome shotgun (WGS) entry which is preliminary data.</text>
</comment>
<keyword evidence="4" id="KW-0256">Endoplasmic reticulum</keyword>
<feature type="compositionally biased region" description="Basic and acidic residues" evidence="9">
    <location>
        <begin position="1369"/>
        <end position="1378"/>
    </location>
</feature>
<evidence type="ECO:0000259" key="11">
    <source>
        <dbReference type="PROSITE" id="PS51847"/>
    </source>
</evidence>
<organism evidence="12 13">
    <name type="scientific">Tilletiaria anomala (strain ATCC 24038 / CBS 436.72 / UBC 951)</name>
    <dbReference type="NCBI Taxonomy" id="1037660"/>
    <lineage>
        <taxon>Eukaryota</taxon>
        <taxon>Fungi</taxon>
        <taxon>Dikarya</taxon>
        <taxon>Basidiomycota</taxon>
        <taxon>Ustilaginomycotina</taxon>
        <taxon>Exobasidiomycetes</taxon>
        <taxon>Georgefischeriales</taxon>
        <taxon>Tilletiariaceae</taxon>
        <taxon>Tilletiaria</taxon>
    </lineage>
</organism>
<evidence type="ECO:0000256" key="3">
    <source>
        <dbReference type="ARBA" id="ARBA00022692"/>
    </source>
</evidence>
<feature type="compositionally biased region" description="Low complexity" evidence="9">
    <location>
        <begin position="1125"/>
        <end position="1137"/>
    </location>
</feature>
<feature type="compositionally biased region" description="Low complexity" evidence="9">
    <location>
        <begin position="872"/>
        <end position="881"/>
    </location>
</feature>
<dbReference type="GO" id="GO:0008289">
    <property type="term" value="F:lipid binding"/>
    <property type="evidence" value="ECO:0007669"/>
    <property type="project" value="UniProtKB-KW"/>
</dbReference>
<sequence length="1551" mass="163214">MLRALFYYVLGGITFLPLCLVAGFLYFILTCPPVEQDGQPLRASKAAEGAPGPLGDVDLSPERKAEALDLAVAAAANASSAAGTEESNTAYGADTAVVGGVDIPTAAKRLLPLRTDKPGTSASAAAPVSSKNFRSGWLIVRKQFHPPGSAEAVPHSTHTEGISDVGDGGSSTGGAAGDSGSLGKSKGGYMSAVYRGLLDYRKNQAGGNQMNGQSGSDPEAEQQAPSNNLPGGLEALKSDGNTKNGKPDRAGVGRNQAAKEQFHAILKGPILYLYSADESSPNATNEVQAAIDVRGKRVSIYIAGLGDVQGEPSEEGFESMKLGNGSSATVDSGGDGSLDQDPDASAVAAAATTTEEAEAAAAALAKAKRHEAVVAKWKAVAANVRDGELFMKRNAVRIVGKLPPALSTKLTKGHVKALDFTEWFIFAKSATLLEDWYHALLHASLLPLPDHSAPGAWKGADKSNMAPFQATTDPVGPLFSTMDMSALLASLDTVPDPIPLRWLNAMLGRVFFSIYRTAWLEDYVTNKLMKKISRVKTPSFLSDVRVREVDLGRTPPAFSRPMLKSLTGEGEASMEVTLHYTGSLRLTISTNLTISLGSRFKSYTVSLLLAVVLRSLEGNLLLHIKPPPSNRLWFGFTQPPKMDLAIEPVVSERKVQWSMVTRIIESRIREMMMESLVLPHMDDVPFFDTRPMTQRGGLWADAVKRADQTASSSFMFATPSCDSSKSQSRRPSAPHAPPVPEGAASSEAEDGISSSVNVSAAAADDELAPRIHQCRQIPPGPPALPTSASASLNSLLSRDAAAAAASGAQQLQAMSIGSDSQIGTGPGSTGKRKTWFASSSRLAVPSGFTSASVSASRKTSQNASQLSGGTYSGNLPSSSNAPPLPEQVEAAHDTSDTGASSVKSMPIQRTFTQGTQGAIEQGSRESSLILNDWDPSTAADVPNIQRTTSSAQMDAVASAVEPQEDELVPIIPPRPQQATELSYGQINKKCDISDQERTSPASAPSQHGHTASFAWNGPSVILTPAQQARYDAARLSQRTQSLNVGALAGQNVSGALLSSWNKARASLADKESRTAAAKDAKDAMKRGWASFQSRRMDGKNNALSAVNANVTAVNQTLHERGLMMSSGRSETYSTSSEPLNNWLASSPPDPVSMAIGIDTNKPERGSTKRNKQAEADESFRGDSQHYPRTAVIRDEERGGRDADRSVSASSSRSSSVSKQSYREHRAERASNTVTPTTSEAPKAPSPVTAVHQRTGSSTSQDVHTGSPPARAFIPAAPIATTSVASGIAVEFAKSNDKASAISRSVKTITVEADQSPRTKEASGSGQKPSLPLKGIKVQPKPSAMMAIPGMSAGAKAEPQSFSASPPLGTKREPVESLESRLFPLPAENFSPSDGPTQSAVGQPDAMVVSEPGVSTPSAASERSLTEGERTEIVQPASGAIEVQPRSQVAILVAPQTAVNQVKMTFEDDAKRKVVATAVSKDGLISGEHGADNDIRAASGMEKDVTPSIEAPSDPQQPLIDFVTDGDPWQLDDPAAQWFGYPALKANAPNVS</sequence>
<dbReference type="GO" id="GO:1990456">
    <property type="term" value="P:mitochondrion-endoplasmic reticulum membrane tethering"/>
    <property type="evidence" value="ECO:0007669"/>
    <property type="project" value="TreeGrafter"/>
</dbReference>
<feature type="region of interest" description="Disordered" evidence="9">
    <location>
        <begin position="1121"/>
        <end position="1271"/>
    </location>
</feature>
<feature type="compositionally biased region" description="Polar residues" evidence="9">
    <location>
        <begin position="1412"/>
        <end position="1422"/>
    </location>
</feature>
<keyword evidence="5 10" id="KW-1133">Transmembrane helix</keyword>
<feature type="region of interest" description="Disordered" evidence="9">
    <location>
        <begin position="311"/>
        <end position="342"/>
    </location>
</feature>
<dbReference type="CDD" id="cd21675">
    <property type="entry name" value="SMP_TEX2"/>
    <property type="match status" value="1"/>
</dbReference>
<feature type="domain" description="SMP-LTD" evidence="11">
    <location>
        <begin position="496"/>
        <end position="687"/>
    </location>
</feature>
<dbReference type="PROSITE" id="PS51847">
    <property type="entry name" value="SMP"/>
    <property type="match status" value="1"/>
</dbReference>
<name>A0A066VJ46_TILAU</name>
<reference evidence="12 13" key="1">
    <citation type="submission" date="2014-05" db="EMBL/GenBank/DDBJ databases">
        <title>Draft genome sequence of a rare smut relative, Tilletiaria anomala UBC 951.</title>
        <authorList>
            <consortium name="DOE Joint Genome Institute"/>
            <person name="Toome M."/>
            <person name="Kuo A."/>
            <person name="Henrissat B."/>
            <person name="Lipzen A."/>
            <person name="Tritt A."/>
            <person name="Yoshinaga Y."/>
            <person name="Zane M."/>
            <person name="Barry K."/>
            <person name="Grigoriev I.V."/>
            <person name="Spatafora J.W."/>
            <person name="Aimea M.C."/>
        </authorList>
    </citation>
    <scope>NUCLEOTIDE SEQUENCE [LARGE SCALE GENOMIC DNA]</scope>
    <source>
        <strain evidence="12 13">UBC 951</strain>
    </source>
</reference>
<dbReference type="OMA" id="PKMEIDI"/>
<evidence type="ECO:0000256" key="8">
    <source>
        <dbReference type="ARBA" id="ARBA00023136"/>
    </source>
</evidence>
<keyword evidence="2" id="KW-0813">Transport</keyword>
<feature type="region of interest" description="Disordered" evidence="9">
    <location>
        <begin position="851"/>
        <end position="905"/>
    </location>
</feature>
<evidence type="ECO:0000256" key="1">
    <source>
        <dbReference type="ARBA" id="ARBA00004586"/>
    </source>
</evidence>
<keyword evidence="13" id="KW-1185">Reference proteome</keyword>
<feature type="compositionally biased region" description="Basic and acidic residues" evidence="9">
    <location>
        <begin position="1160"/>
        <end position="1204"/>
    </location>
</feature>
<dbReference type="STRING" id="1037660.A0A066VJ46"/>
<feature type="compositionally biased region" description="Polar residues" evidence="9">
    <location>
        <begin position="896"/>
        <end position="905"/>
    </location>
</feature>
<gene>
    <name evidence="12" type="ORF">K437DRAFT_172694</name>
</gene>
<keyword evidence="8 10" id="KW-0472">Membrane</keyword>
<dbReference type="InterPro" id="IPR019411">
    <property type="entry name" value="MMM1_dom"/>
</dbReference>
<evidence type="ECO:0000256" key="5">
    <source>
        <dbReference type="ARBA" id="ARBA00022989"/>
    </source>
</evidence>
<dbReference type="GeneID" id="25261846"/>
<dbReference type="HOGENOM" id="CLU_246364_0_0_1"/>
<comment type="subcellular location">
    <subcellularLocation>
        <location evidence="1">Endoplasmic reticulum membrane</location>
    </subcellularLocation>
</comment>
<dbReference type="Proteomes" id="UP000027361">
    <property type="component" value="Unassembled WGS sequence"/>
</dbReference>
<dbReference type="InParanoid" id="A0A066VJ46"/>